<reference evidence="2" key="1">
    <citation type="submission" date="2021-02" db="EMBL/GenBank/DDBJ databases">
        <authorList>
            <person name="Nowell W R."/>
        </authorList>
    </citation>
    <scope>NUCLEOTIDE SEQUENCE</scope>
</reference>
<evidence type="ECO:0000313" key="2">
    <source>
        <dbReference type="EMBL" id="CAF1255609.1"/>
    </source>
</evidence>
<proteinExistence type="predicted"/>
<accession>A0A815AJZ5</accession>
<dbReference type="EMBL" id="CAJNOJ010000182">
    <property type="protein sequence ID" value="CAF1255609.1"/>
    <property type="molecule type" value="Genomic_DNA"/>
</dbReference>
<gene>
    <name evidence="2" type="ORF">EDS130_LOCUS28227</name>
</gene>
<comment type="caution">
    <text evidence="2">The sequence shown here is derived from an EMBL/GenBank/DDBJ whole genome shotgun (WGS) entry which is preliminary data.</text>
</comment>
<evidence type="ECO:0000256" key="1">
    <source>
        <dbReference type="SAM" id="Phobius"/>
    </source>
</evidence>
<keyword evidence="1" id="KW-1133">Transmembrane helix</keyword>
<evidence type="ECO:0000313" key="3">
    <source>
        <dbReference type="Proteomes" id="UP000663852"/>
    </source>
</evidence>
<name>A0A815AJZ5_ADIRI</name>
<dbReference type="Proteomes" id="UP000663852">
    <property type="component" value="Unassembled WGS sequence"/>
</dbReference>
<keyword evidence="1" id="KW-0812">Transmembrane</keyword>
<dbReference type="AlphaFoldDB" id="A0A815AJZ5"/>
<feature type="transmembrane region" description="Helical" evidence="1">
    <location>
        <begin position="12"/>
        <end position="31"/>
    </location>
</feature>
<dbReference type="SUPFAM" id="SSF63825">
    <property type="entry name" value="YWTD domain"/>
    <property type="match status" value="1"/>
</dbReference>
<dbReference type="OrthoDB" id="10037314at2759"/>
<keyword evidence="1" id="KW-0472">Membrane</keyword>
<sequence length="411" mass="46748">MLKRFILVVNMFHYIVLIIFIPFATCTIPYGRIAQAQLLIGQFNSFWLFSQSSWPQCMCQALRYRSLAIAAFNFFPSNQTCQLIPNNFSNTSITFYIIPSSYSTLIFVTQDIIYKLTSICCSDIFWLMNNIQASASFTSITITKPVGLTLDNSLNKLIITYGNTRSIQQRDANVSMSGSKTLFSKTNAQPITYNAGFYFVGINPPAASSSNYYYVYNTSLTRILDLPFPQGDPQRAVWLYNNTLMCLIIQNGQNSSISFLNWNASSFTFTYNRTLLTPFDQPYGLAKSNDDTTIYVSGNTSVIYQLSMKTFLWSILVSDNNTSEIPLTLTVDSCGQRLWALMSGFGIRIYDRIYGTALYAWNMTALFPTLYDMALTHDYELYLIDYSLNELIHYGSPLKQQCTIDGIIRYT</sequence>
<protein>
    <submittedName>
        <fullName evidence="2">Uncharacterized protein</fullName>
    </submittedName>
</protein>
<organism evidence="2 3">
    <name type="scientific">Adineta ricciae</name>
    <name type="common">Rotifer</name>
    <dbReference type="NCBI Taxonomy" id="249248"/>
    <lineage>
        <taxon>Eukaryota</taxon>
        <taxon>Metazoa</taxon>
        <taxon>Spiralia</taxon>
        <taxon>Gnathifera</taxon>
        <taxon>Rotifera</taxon>
        <taxon>Eurotatoria</taxon>
        <taxon>Bdelloidea</taxon>
        <taxon>Adinetida</taxon>
        <taxon>Adinetidae</taxon>
        <taxon>Adineta</taxon>
    </lineage>
</organism>